<protein>
    <submittedName>
        <fullName evidence="1">Uncharacterized protein</fullName>
    </submittedName>
</protein>
<evidence type="ECO:0000313" key="2">
    <source>
        <dbReference type="Proteomes" id="UP001234178"/>
    </source>
</evidence>
<accession>A0ABQ9YV60</accession>
<name>A0ABQ9YV60_9CRUS</name>
<gene>
    <name evidence="1" type="ORF">OUZ56_006262</name>
</gene>
<comment type="caution">
    <text evidence="1">The sequence shown here is derived from an EMBL/GenBank/DDBJ whole genome shotgun (WGS) entry which is preliminary data.</text>
</comment>
<evidence type="ECO:0000313" key="1">
    <source>
        <dbReference type="EMBL" id="KAK4004528.1"/>
    </source>
</evidence>
<sequence>MSAEKSLFNSSHQVMPPYGSSTFQVFLFSSKSRVSLPQFGKVTERPFFFSVSAMIVTKVFLRYDRLMLCHIVYGIGKSNYIEIN</sequence>
<dbReference type="EMBL" id="JAOYFB010000001">
    <property type="protein sequence ID" value="KAK4004528.1"/>
    <property type="molecule type" value="Genomic_DNA"/>
</dbReference>
<dbReference type="Proteomes" id="UP001234178">
    <property type="component" value="Unassembled WGS sequence"/>
</dbReference>
<organism evidence="1 2">
    <name type="scientific">Daphnia magna</name>
    <dbReference type="NCBI Taxonomy" id="35525"/>
    <lineage>
        <taxon>Eukaryota</taxon>
        <taxon>Metazoa</taxon>
        <taxon>Ecdysozoa</taxon>
        <taxon>Arthropoda</taxon>
        <taxon>Crustacea</taxon>
        <taxon>Branchiopoda</taxon>
        <taxon>Diplostraca</taxon>
        <taxon>Cladocera</taxon>
        <taxon>Anomopoda</taxon>
        <taxon>Daphniidae</taxon>
        <taxon>Daphnia</taxon>
    </lineage>
</organism>
<proteinExistence type="predicted"/>
<reference evidence="1 2" key="1">
    <citation type="journal article" date="2023" name="Nucleic Acids Res.">
        <title>The hologenome of Daphnia magna reveals possible DNA methylation and microbiome-mediated evolution of the host genome.</title>
        <authorList>
            <person name="Chaturvedi A."/>
            <person name="Li X."/>
            <person name="Dhandapani V."/>
            <person name="Marshall H."/>
            <person name="Kissane S."/>
            <person name="Cuenca-Cambronero M."/>
            <person name="Asole G."/>
            <person name="Calvet F."/>
            <person name="Ruiz-Romero M."/>
            <person name="Marangio P."/>
            <person name="Guigo R."/>
            <person name="Rago D."/>
            <person name="Mirbahai L."/>
            <person name="Eastwood N."/>
            <person name="Colbourne J.K."/>
            <person name="Zhou J."/>
            <person name="Mallon E."/>
            <person name="Orsini L."/>
        </authorList>
    </citation>
    <scope>NUCLEOTIDE SEQUENCE [LARGE SCALE GENOMIC DNA]</scope>
    <source>
        <strain evidence="1">LRV0_1</strain>
    </source>
</reference>
<keyword evidence="2" id="KW-1185">Reference proteome</keyword>